<feature type="transmembrane region" description="Helical" evidence="8">
    <location>
        <begin position="234"/>
        <end position="263"/>
    </location>
</feature>
<evidence type="ECO:0000256" key="1">
    <source>
        <dbReference type="ARBA" id="ARBA00004651"/>
    </source>
</evidence>
<evidence type="ECO:0000256" key="5">
    <source>
        <dbReference type="ARBA" id="ARBA00022692"/>
    </source>
</evidence>
<dbReference type="GO" id="GO:0022857">
    <property type="term" value="F:transmembrane transporter activity"/>
    <property type="evidence" value="ECO:0007669"/>
    <property type="project" value="InterPro"/>
</dbReference>
<keyword evidence="5 8" id="KW-0812">Transmembrane</keyword>
<gene>
    <name evidence="9" type="ORF">CDQ84_13245</name>
</gene>
<dbReference type="GO" id="GO:0033214">
    <property type="term" value="P:siderophore-iron import into cell"/>
    <property type="evidence" value="ECO:0007669"/>
    <property type="project" value="TreeGrafter"/>
</dbReference>
<evidence type="ECO:0000313" key="9">
    <source>
        <dbReference type="EMBL" id="PNT97435.1"/>
    </source>
</evidence>
<feature type="transmembrane region" description="Helical" evidence="8">
    <location>
        <begin position="186"/>
        <end position="207"/>
    </location>
</feature>
<evidence type="ECO:0000256" key="7">
    <source>
        <dbReference type="ARBA" id="ARBA00023136"/>
    </source>
</evidence>
<keyword evidence="10" id="KW-1185">Reference proteome</keyword>
<dbReference type="FunFam" id="1.10.3470.10:FF:000001">
    <property type="entry name" value="Vitamin B12 ABC transporter permease BtuC"/>
    <property type="match status" value="1"/>
</dbReference>
<dbReference type="OrthoDB" id="9792889at2"/>
<accession>A0A2K2FF74</accession>
<dbReference type="Pfam" id="PF01032">
    <property type="entry name" value="FecCD"/>
    <property type="match status" value="1"/>
</dbReference>
<reference evidence="10" key="1">
    <citation type="submission" date="2017-06" db="EMBL/GenBank/DDBJ databases">
        <title>Investigating the central metabolism of Clostridium thermosuccinogenes.</title>
        <authorList>
            <person name="Koendjbiharie J.G."/>
            <person name="Van Kranenburg R."/>
            <person name="Vriesendorp B."/>
        </authorList>
    </citation>
    <scope>NUCLEOTIDE SEQUENCE [LARGE SCALE GENOMIC DNA]</scope>
    <source>
        <strain evidence="10">DSM 5806</strain>
    </source>
</reference>
<organism evidence="9 10">
    <name type="scientific">Clostridium thermosuccinogenes</name>
    <dbReference type="NCBI Taxonomy" id="84032"/>
    <lineage>
        <taxon>Bacteria</taxon>
        <taxon>Bacillati</taxon>
        <taxon>Bacillota</taxon>
        <taxon>Clostridia</taxon>
        <taxon>Eubacteriales</taxon>
        <taxon>Clostridiaceae</taxon>
        <taxon>Clostridium</taxon>
    </lineage>
</organism>
<sequence length="331" mass="34824">MLLALMAVVVFATAVGAVYVPFAQTVKIILKNFGLIKNVEFQSGQESIIFYIRFPRVLVAVMVGAALATSGAVMQGIFRNPMADPGTLGVSSGASLGAVVAIALGLTTRSLYVMPVFAAAGALTVAFVIFVLSLRSGKISPLTLILSGIAVSMFVNAITSVVLSFARSDQIKEYIFWTTGGLGSRRWEHLAIGIGPILVCGALLFLFSRELNVLMLGEEEAYALGLDPSKARKIMLFLSSITTAAAVSVSGNISFVGLIVPHIMRLIVGPDHRALLPASAVGGALFLVLCDVVARTVIQPEEIGVGIITSLLGAPYFLSLLIKTRKEGALL</sequence>
<comment type="caution">
    <text evidence="9">The sequence shown here is derived from an EMBL/GenBank/DDBJ whole genome shotgun (WGS) entry which is preliminary data.</text>
</comment>
<name>A0A2K2FF74_9CLOT</name>
<dbReference type="PANTHER" id="PTHR30472:SF25">
    <property type="entry name" value="ABC TRANSPORTER PERMEASE PROTEIN MJ0876-RELATED"/>
    <property type="match status" value="1"/>
</dbReference>
<evidence type="ECO:0000313" key="10">
    <source>
        <dbReference type="Proteomes" id="UP000236151"/>
    </source>
</evidence>
<protein>
    <submittedName>
        <fullName evidence="9">Iron ABC transporter</fullName>
    </submittedName>
</protein>
<evidence type="ECO:0000256" key="6">
    <source>
        <dbReference type="ARBA" id="ARBA00022989"/>
    </source>
</evidence>
<feature type="transmembrane region" description="Helical" evidence="8">
    <location>
        <begin position="303"/>
        <end position="322"/>
    </location>
</feature>
<dbReference type="Gene3D" id="1.10.3470.10">
    <property type="entry name" value="ABC transporter involved in vitamin B12 uptake, BtuC"/>
    <property type="match status" value="1"/>
</dbReference>
<proteinExistence type="inferred from homology"/>
<dbReference type="AlphaFoldDB" id="A0A2K2FF74"/>
<evidence type="ECO:0000256" key="4">
    <source>
        <dbReference type="ARBA" id="ARBA00022475"/>
    </source>
</evidence>
<keyword evidence="4" id="KW-1003">Cell membrane</keyword>
<dbReference type="Proteomes" id="UP000236151">
    <property type="component" value="Unassembled WGS sequence"/>
</dbReference>
<feature type="transmembrane region" description="Helical" evidence="8">
    <location>
        <begin position="86"/>
        <end position="106"/>
    </location>
</feature>
<dbReference type="EMBL" id="NIOJ01000037">
    <property type="protein sequence ID" value="PNT97435.1"/>
    <property type="molecule type" value="Genomic_DNA"/>
</dbReference>
<comment type="subcellular location">
    <subcellularLocation>
        <location evidence="1">Cell membrane</location>
        <topology evidence="1">Multi-pass membrane protein</topology>
    </subcellularLocation>
</comment>
<evidence type="ECO:0000256" key="8">
    <source>
        <dbReference type="SAM" id="Phobius"/>
    </source>
</evidence>
<dbReference type="GO" id="GO:0005886">
    <property type="term" value="C:plasma membrane"/>
    <property type="evidence" value="ECO:0007669"/>
    <property type="project" value="UniProtKB-SubCell"/>
</dbReference>
<feature type="transmembrane region" description="Helical" evidence="8">
    <location>
        <begin position="49"/>
        <end position="74"/>
    </location>
</feature>
<dbReference type="InterPro" id="IPR000522">
    <property type="entry name" value="ABC_transptr_permease_BtuC"/>
</dbReference>
<dbReference type="PANTHER" id="PTHR30472">
    <property type="entry name" value="FERRIC ENTEROBACTIN TRANSPORT SYSTEM PERMEASE PROTEIN"/>
    <property type="match status" value="1"/>
</dbReference>
<keyword evidence="7 8" id="KW-0472">Membrane</keyword>
<dbReference type="InterPro" id="IPR037294">
    <property type="entry name" value="ABC_BtuC-like"/>
</dbReference>
<evidence type="ECO:0000256" key="2">
    <source>
        <dbReference type="ARBA" id="ARBA00007935"/>
    </source>
</evidence>
<evidence type="ECO:0000256" key="3">
    <source>
        <dbReference type="ARBA" id="ARBA00022448"/>
    </source>
</evidence>
<feature type="transmembrane region" description="Helical" evidence="8">
    <location>
        <begin position="144"/>
        <end position="166"/>
    </location>
</feature>
<dbReference type="CDD" id="cd06550">
    <property type="entry name" value="TM_ABC_iron-siderophores_like"/>
    <property type="match status" value="1"/>
</dbReference>
<feature type="transmembrane region" description="Helical" evidence="8">
    <location>
        <begin position="275"/>
        <end position="294"/>
    </location>
</feature>
<dbReference type="KEGG" id="cthd:CDO33_20050"/>
<feature type="transmembrane region" description="Helical" evidence="8">
    <location>
        <begin position="112"/>
        <end position="132"/>
    </location>
</feature>
<keyword evidence="3" id="KW-0813">Transport</keyword>
<dbReference type="SUPFAM" id="SSF81345">
    <property type="entry name" value="ABC transporter involved in vitamin B12 uptake, BtuC"/>
    <property type="match status" value="1"/>
</dbReference>
<comment type="similarity">
    <text evidence="2">Belongs to the binding-protein-dependent transport system permease family. FecCD subfamily.</text>
</comment>
<keyword evidence="6 8" id="KW-1133">Transmembrane helix</keyword>